<accession>A0A9D0ZLB7</accession>
<dbReference type="GO" id="GO:0005886">
    <property type="term" value="C:plasma membrane"/>
    <property type="evidence" value="ECO:0007669"/>
    <property type="project" value="UniProtKB-SubCell"/>
</dbReference>
<comment type="caution">
    <text evidence="11">The sequence shown here is derived from an EMBL/GenBank/DDBJ whole genome shotgun (WGS) entry which is preliminary data.</text>
</comment>
<organism evidence="11 12">
    <name type="scientific">Candidatus Pullichristensenella stercorigallinarum</name>
    <dbReference type="NCBI Taxonomy" id="2840909"/>
    <lineage>
        <taxon>Bacteria</taxon>
        <taxon>Bacillati</taxon>
        <taxon>Bacillota</taxon>
        <taxon>Clostridia</taxon>
        <taxon>Candidatus Pullichristensenella</taxon>
    </lineage>
</organism>
<dbReference type="PROSITE" id="PS50893">
    <property type="entry name" value="ABC_TRANSPORTER_2"/>
    <property type="match status" value="2"/>
</dbReference>
<evidence type="ECO:0000256" key="7">
    <source>
        <dbReference type="ARBA" id="ARBA00022840"/>
    </source>
</evidence>
<dbReference type="PROSITE" id="PS00211">
    <property type="entry name" value="ABC_TRANSPORTER_1"/>
    <property type="match status" value="1"/>
</dbReference>
<dbReference type="InterPro" id="IPR003593">
    <property type="entry name" value="AAA+_ATPase"/>
</dbReference>
<dbReference type="Gene3D" id="3.40.50.300">
    <property type="entry name" value="P-loop containing nucleotide triphosphate hydrolases"/>
    <property type="match status" value="2"/>
</dbReference>
<feature type="domain" description="ABC transporter" evidence="10">
    <location>
        <begin position="248"/>
        <end position="497"/>
    </location>
</feature>
<reference evidence="11" key="2">
    <citation type="journal article" date="2021" name="PeerJ">
        <title>Extensive microbial diversity within the chicken gut microbiome revealed by metagenomics and culture.</title>
        <authorList>
            <person name="Gilroy R."/>
            <person name="Ravi A."/>
            <person name="Getino M."/>
            <person name="Pursley I."/>
            <person name="Horton D.L."/>
            <person name="Alikhan N.F."/>
            <person name="Baker D."/>
            <person name="Gharbi K."/>
            <person name="Hall N."/>
            <person name="Watson M."/>
            <person name="Adriaenssens E.M."/>
            <person name="Foster-Nyarko E."/>
            <person name="Jarju S."/>
            <person name="Secka A."/>
            <person name="Antonio M."/>
            <person name="Oren A."/>
            <person name="Chaudhuri R.R."/>
            <person name="La Ragione R."/>
            <person name="Hildebrand F."/>
            <person name="Pallen M.J."/>
        </authorList>
    </citation>
    <scope>NUCLEOTIDE SEQUENCE</scope>
    <source>
        <strain evidence="11">ChiSjej6B24-2974</strain>
    </source>
</reference>
<keyword evidence="8" id="KW-1278">Translocase</keyword>
<evidence type="ECO:0000256" key="2">
    <source>
        <dbReference type="ARBA" id="ARBA00022448"/>
    </source>
</evidence>
<sequence length="504" mass="55303">MNTPILELKGINKSFTGHRVLHDIDLKIYPGEVLCLVGENGCGKSTLIKIISGVYAPDSGSVSLNGTLFPKLTPVISIKQGVQVIYQDFSVFPNLSVAENISLGMQLVEGNKLMHWRQARTMAQQALDTIGISLDLDAEVGGLSVSQKQIVAISRAILQNARLIIMDEPTTALTNKEIERLYEIIRGLSARGISVVFVSHKLDEVFAVCDRITVIRNGEIVADEYADKFEKENLVYYMTGERIAEEPFRYTGASQTPLLQVEKLCQKGAFEDISFSVFPGEILGITGQLGSGRTELAKALFGIGKTTGGKILVRGKEQHFRNIPDAKKAKIAYVPEDRLSEGLFMQRSLKDNFSAATIDQKMKKNGLVDFKKVTEEAVNRIQELNINALSPDVLASTFSGGNQQRIVIGKWLATEPEILILNGPTVGVDIKSKSEIHRILKELAMKGMCIVLISDDVGELLSTTNRILVMNGGRIIFESQTSETSAEVLNRKILEDAVGEGHVK</sequence>
<evidence type="ECO:0000259" key="10">
    <source>
        <dbReference type="PROSITE" id="PS50893"/>
    </source>
</evidence>
<protein>
    <submittedName>
        <fullName evidence="11">Sugar ABC transporter ATP-binding protein</fullName>
    </submittedName>
</protein>
<dbReference type="PANTHER" id="PTHR43790">
    <property type="entry name" value="CARBOHYDRATE TRANSPORT ATP-BINDING PROTEIN MG119-RELATED"/>
    <property type="match status" value="1"/>
</dbReference>
<dbReference type="GO" id="GO:0016887">
    <property type="term" value="F:ATP hydrolysis activity"/>
    <property type="evidence" value="ECO:0007669"/>
    <property type="project" value="InterPro"/>
</dbReference>
<dbReference type="Proteomes" id="UP000824260">
    <property type="component" value="Unassembled WGS sequence"/>
</dbReference>
<keyword evidence="6" id="KW-0547">Nucleotide-binding</keyword>
<evidence type="ECO:0000256" key="6">
    <source>
        <dbReference type="ARBA" id="ARBA00022741"/>
    </source>
</evidence>
<keyword evidence="3" id="KW-1003">Cell membrane</keyword>
<dbReference type="AlphaFoldDB" id="A0A9D0ZLB7"/>
<evidence type="ECO:0000256" key="1">
    <source>
        <dbReference type="ARBA" id="ARBA00004202"/>
    </source>
</evidence>
<dbReference type="InterPro" id="IPR017871">
    <property type="entry name" value="ABC_transporter-like_CS"/>
</dbReference>
<dbReference type="InterPro" id="IPR003439">
    <property type="entry name" value="ABC_transporter-like_ATP-bd"/>
</dbReference>
<dbReference type="Pfam" id="PF00005">
    <property type="entry name" value="ABC_tran"/>
    <property type="match status" value="2"/>
</dbReference>
<evidence type="ECO:0000256" key="4">
    <source>
        <dbReference type="ARBA" id="ARBA00022597"/>
    </source>
</evidence>
<dbReference type="PANTHER" id="PTHR43790:SF1">
    <property type="entry name" value="XYLOSE IMPORT ATP-BINDING PROTEIN XYLG"/>
    <property type="match status" value="1"/>
</dbReference>
<keyword evidence="4" id="KW-0762">Sugar transport</keyword>
<evidence type="ECO:0000256" key="9">
    <source>
        <dbReference type="ARBA" id="ARBA00023136"/>
    </source>
</evidence>
<dbReference type="GO" id="GO:0005524">
    <property type="term" value="F:ATP binding"/>
    <property type="evidence" value="ECO:0007669"/>
    <property type="project" value="UniProtKB-KW"/>
</dbReference>
<dbReference type="FunFam" id="3.40.50.300:FF:000127">
    <property type="entry name" value="Ribose import ATP-binding protein RbsA"/>
    <property type="match status" value="1"/>
</dbReference>
<dbReference type="InterPro" id="IPR027417">
    <property type="entry name" value="P-loop_NTPase"/>
</dbReference>
<reference evidence="11" key="1">
    <citation type="submission" date="2020-10" db="EMBL/GenBank/DDBJ databases">
        <authorList>
            <person name="Gilroy R."/>
        </authorList>
    </citation>
    <scope>NUCLEOTIDE SEQUENCE</scope>
    <source>
        <strain evidence="11">ChiSjej6B24-2974</strain>
    </source>
</reference>
<dbReference type="EMBL" id="DVFZ01000057">
    <property type="protein sequence ID" value="HIQ82635.1"/>
    <property type="molecule type" value="Genomic_DNA"/>
</dbReference>
<keyword evidence="5" id="KW-0677">Repeat</keyword>
<evidence type="ECO:0000313" key="11">
    <source>
        <dbReference type="EMBL" id="HIQ82635.1"/>
    </source>
</evidence>
<keyword evidence="9" id="KW-0472">Membrane</keyword>
<feature type="domain" description="ABC transporter" evidence="10">
    <location>
        <begin position="6"/>
        <end position="242"/>
    </location>
</feature>
<evidence type="ECO:0000313" key="12">
    <source>
        <dbReference type="Proteomes" id="UP000824260"/>
    </source>
</evidence>
<gene>
    <name evidence="11" type="ORF">IAA52_05980</name>
</gene>
<keyword evidence="7 11" id="KW-0067">ATP-binding</keyword>
<name>A0A9D0ZLB7_9FIRM</name>
<proteinExistence type="predicted"/>
<dbReference type="SUPFAM" id="SSF52540">
    <property type="entry name" value="P-loop containing nucleoside triphosphate hydrolases"/>
    <property type="match status" value="2"/>
</dbReference>
<comment type="subcellular location">
    <subcellularLocation>
        <location evidence="1">Cell membrane</location>
        <topology evidence="1">Peripheral membrane protein</topology>
    </subcellularLocation>
</comment>
<evidence type="ECO:0000256" key="3">
    <source>
        <dbReference type="ARBA" id="ARBA00022475"/>
    </source>
</evidence>
<evidence type="ECO:0000256" key="5">
    <source>
        <dbReference type="ARBA" id="ARBA00022737"/>
    </source>
</evidence>
<dbReference type="CDD" id="cd03216">
    <property type="entry name" value="ABC_Carb_Monos_I"/>
    <property type="match status" value="1"/>
</dbReference>
<dbReference type="SMART" id="SM00382">
    <property type="entry name" value="AAA"/>
    <property type="match status" value="2"/>
</dbReference>
<dbReference type="CDD" id="cd03215">
    <property type="entry name" value="ABC_Carb_Monos_II"/>
    <property type="match status" value="1"/>
</dbReference>
<keyword evidence="2" id="KW-0813">Transport</keyword>
<dbReference type="InterPro" id="IPR050107">
    <property type="entry name" value="ABC_carbohydrate_import_ATPase"/>
</dbReference>
<evidence type="ECO:0000256" key="8">
    <source>
        <dbReference type="ARBA" id="ARBA00022967"/>
    </source>
</evidence>